<evidence type="ECO:0000313" key="3">
    <source>
        <dbReference type="Proteomes" id="UP000542674"/>
    </source>
</evidence>
<dbReference type="RefSeq" id="WP_184668877.1">
    <property type="nucleotide sequence ID" value="NZ_BAABAI010000001.1"/>
</dbReference>
<keyword evidence="3" id="KW-1185">Reference proteome</keyword>
<protein>
    <submittedName>
        <fullName evidence="2">Uncharacterized protein</fullName>
    </submittedName>
</protein>
<evidence type="ECO:0000256" key="1">
    <source>
        <dbReference type="SAM" id="MobiDB-lite"/>
    </source>
</evidence>
<proteinExistence type="predicted"/>
<name>A0A7W7T2G5_9PSEU</name>
<dbReference type="EMBL" id="JACHJS010000001">
    <property type="protein sequence ID" value="MBB4965380.1"/>
    <property type="molecule type" value="Genomic_DNA"/>
</dbReference>
<reference evidence="2 3" key="1">
    <citation type="submission" date="2020-08" db="EMBL/GenBank/DDBJ databases">
        <title>Sequencing the genomes of 1000 actinobacteria strains.</title>
        <authorList>
            <person name="Klenk H.-P."/>
        </authorList>
    </citation>
    <scope>NUCLEOTIDE SEQUENCE [LARGE SCALE GENOMIC DNA]</scope>
    <source>
        <strain evidence="2 3">DSM 45084</strain>
    </source>
</reference>
<sequence>MSPRTLLDRTGRLWQWNPTLSRRSGVPLGVFCHRGHRRTEQELENEAEPIIEVRDPRVLAVALEPVPARQIRLNDLVVLPGLGELSPVIGVWPCTDRYASLLYVCTDNGDWAHRPVDSLLLRADIRTPGRPAAPSIVPTSTISKSPHSPALQDEEPRDG</sequence>
<comment type="caution">
    <text evidence="2">The sequence shown here is derived from an EMBL/GenBank/DDBJ whole genome shotgun (WGS) entry which is preliminary data.</text>
</comment>
<dbReference type="Proteomes" id="UP000542674">
    <property type="component" value="Unassembled WGS sequence"/>
</dbReference>
<dbReference type="AlphaFoldDB" id="A0A7W7T2G5"/>
<feature type="compositionally biased region" description="Polar residues" evidence="1">
    <location>
        <begin position="137"/>
        <end position="146"/>
    </location>
</feature>
<accession>A0A7W7T2G5</accession>
<evidence type="ECO:0000313" key="2">
    <source>
        <dbReference type="EMBL" id="MBB4965380.1"/>
    </source>
</evidence>
<organism evidence="2 3">
    <name type="scientific">Saccharothrix violaceirubra</name>
    <dbReference type="NCBI Taxonomy" id="413306"/>
    <lineage>
        <taxon>Bacteria</taxon>
        <taxon>Bacillati</taxon>
        <taxon>Actinomycetota</taxon>
        <taxon>Actinomycetes</taxon>
        <taxon>Pseudonocardiales</taxon>
        <taxon>Pseudonocardiaceae</taxon>
        <taxon>Saccharothrix</taxon>
    </lineage>
</organism>
<feature type="region of interest" description="Disordered" evidence="1">
    <location>
        <begin position="130"/>
        <end position="159"/>
    </location>
</feature>
<gene>
    <name evidence="2" type="ORF">F4559_002739</name>
</gene>